<dbReference type="RefSeq" id="WP_015514707.1">
    <property type="nucleotide sequence ID" value="NZ_JAJCNA010000005.1"/>
</dbReference>
<dbReference type="SUPFAM" id="SSF81301">
    <property type="entry name" value="Nucleotidyltransferase"/>
    <property type="match status" value="1"/>
</dbReference>
<dbReference type="CDD" id="cd05399">
    <property type="entry name" value="NT_Rel-Spo_like"/>
    <property type="match status" value="1"/>
</dbReference>
<evidence type="ECO:0000256" key="1">
    <source>
        <dbReference type="ARBA" id="ARBA00004976"/>
    </source>
</evidence>
<evidence type="ECO:0000313" key="3">
    <source>
        <dbReference type="EMBL" id="RGB80066.1"/>
    </source>
</evidence>
<reference evidence="5 6" key="1">
    <citation type="submission" date="2018-08" db="EMBL/GenBank/DDBJ databases">
        <title>A genome reference for cultivated species of the human gut microbiota.</title>
        <authorList>
            <person name="Zou Y."/>
            <person name="Xue W."/>
            <person name="Luo G."/>
        </authorList>
    </citation>
    <scope>NUCLEOTIDE SEQUENCE [LARGE SCALE GENOMIC DNA]</scope>
    <source>
        <strain evidence="3 5">AF45-17</strain>
        <strain evidence="4 6">AM28-39</strain>
    </source>
</reference>
<dbReference type="EMBL" id="QVEP01000014">
    <property type="protein sequence ID" value="RGB80066.1"/>
    <property type="molecule type" value="Genomic_DNA"/>
</dbReference>
<dbReference type="Pfam" id="PF04607">
    <property type="entry name" value="RelA_SpoT"/>
    <property type="match status" value="1"/>
</dbReference>
<dbReference type="UniPathway" id="UPA00908">
    <property type="reaction ID" value="UER00884"/>
</dbReference>
<dbReference type="PANTHER" id="PTHR41773:SF1">
    <property type="entry name" value="RELA_SPOT DOMAIN-CONTAINING PROTEIN"/>
    <property type="match status" value="1"/>
</dbReference>
<dbReference type="Proteomes" id="UP000261231">
    <property type="component" value="Unassembled WGS sequence"/>
</dbReference>
<dbReference type="Gene3D" id="3.30.460.10">
    <property type="entry name" value="Beta Polymerase, domain 2"/>
    <property type="match status" value="1"/>
</dbReference>
<name>A0A3E2XR23_9FIRM</name>
<dbReference type="SMART" id="SM00954">
    <property type="entry name" value="RelA_SpoT"/>
    <property type="match status" value="1"/>
</dbReference>
<dbReference type="GO" id="GO:0015970">
    <property type="term" value="P:guanosine tetraphosphate biosynthetic process"/>
    <property type="evidence" value="ECO:0007669"/>
    <property type="project" value="UniProtKB-UniPathway"/>
</dbReference>
<comment type="pathway">
    <text evidence="1">Purine metabolism; ppGpp biosynthesis; ppGpp from GTP: step 1/2.</text>
</comment>
<dbReference type="InterPro" id="IPR043519">
    <property type="entry name" value="NT_sf"/>
</dbReference>
<sequence length="360" mass="42637">MIHTLDTIMSEYYQHVDVYKKMQHDVEDIINTLIEANHIKISTMSLRIKSEQALRNKVISKDKYQHLEDITDILGCRILTLFESDVERILELLEDTFEVCEIVDKRKKSKHNRIEFGYNSVHMVVKFTDERCKLVEYQKYQDIRFEIQLRTVLQHAWAEVEHGLGYKSYYEPPMDIKRKLNRLAGTLEILDEEFEAIRYEITLYNQSMNKVEKILKTDINKESLTAFANKSELIQEMVAQVADKYHFTVIQDPAIFSQQRLVAKLNFYGYQYIHELNDDMHQYQKSILAIGEELSQKINYDITSINYYSPILWFSFIPVIKNLLAERDASSENIVDDVILEAFKMNNGSIFNFFMEHHLQ</sequence>
<dbReference type="Proteomes" id="UP000260773">
    <property type="component" value="Unassembled WGS sequence"/>
</dbReference>
<dbReference type="AlphaFoldDB" id="A0A3E2XR23"/>
<evidence type="ECO:0000313" key="5">
    <source>
        <dbReference type="Proteomes" id="UP000260773"/>
    </source>
</evidence>
<evidence type="ECO:0000313" key="6">
    <source>
        <dbReference type="Proteomes" id="UP000261231"/>
    </source>
</evidence>
<evidence type="ECO:0000259" key="2">
    <source>
        <dbReference type="SMART" id="SM00954"/>
    </source>
</evidence>
<dbReference type="PANTHER" id="PTHR41773">
    <property type="entry name" value="GTP PYROPHOSPHATASE-RELATED"/>
    <property type="match status" value="1"/>
</dbReference>
<protein>
    <recommendedName>
        <fullName evidence="2">RelA/SpoT domain-containing protein</fullName>
    </recommendedName>
</protein>
<feature type="domain" description="RelA/SpoT" evidence="2">
    <location>
        <begin position="46"/>
        <end position="172"/>
    </location>
</feature>
<dbReference type="EMBL" id="QVFD01000002">
    <property type="protein sequence ID" value="RGC50368.1"/>
    <property type="molecule type" value="Genomic_DNA"/>
</dbReference>
<dbReference type="OrthoDB" id="9801824at2"/>
<dbReference type="Gene3D" id="1.10.287.860">
    <property type="entry name" value="Nucleotidyltransferase"/>
    <property type="match status" value="1"/>
</dbReference>
<accession>A0A3E2XR23</accession>
<proteinExistence type="predicted"/>
<organism evidence="4 6">
    <name type="scientific">Coprococcus catus</name>
    <dbReference type="NCBI Taxonomy" id="116085"/>
    <lineage>
        <taxon>Bacteria</taxon>
        <taxon>Bacillati</taxon>
        <taxon>Bacillota</taxon>
        <taxon>Clostridia</taxon>
        <taxon>Lachnospirales</taxon>
        <taxon>Lachnospiraceae</taxon>
        <taxon>Coprococcus</taxon>
    </lineage>
</organism>
<keyword evidence="6" id="KW-1185">Reference proteome</keyword>
<comment type="caution">
    <text evidence="4">The sequence shown here is derived from an EMBL/GenBank/DDBJ whole genome shotgun (WGS) entry which is preliminary data.</text>
</comment>
<evidence type="ECO:0000313" key="4">
    <source>
        <dbReference type="EMBL" id="RGC50368.1"/>
    </source>
</evidence>
<gene>
    <name evidence="3" type="ORF">DW070_07655</name>
    <name evidence="4" type="ORF">DW747_03075</name>
</gene>
<dbReference type="InterPro" id="IPR007685">
    <property type="entry name" value="RelA_SpoT"/>
</dbReference>